<evidence type="ECO:0000313" key="9">
    <source>
        <dbReference type="Proteomes" id="UP001054889"/>
    </source>
</evidence>
<dbReference type="EMBL" id="BQKI01000017">
    <property type="protein sequence ID" value="GJN10461.1"/>
    <property type="molecule type" value="Genomic_DNA"/>
</dbReference>
<dbReference type="PANTHER" id="PTHR31621">
    <property type="entry name" value="PROTEIN DMP3"/>
    <property type="match status" value="1"/>
</dbReference>
<dbReference type="Pfam" id="PF05078">
    <property type="entry name" value="DUF679"/>
    <property type="match status" value="1"/>
</dbReference>
<evidence type="ECO:0000256" key="3">
    <source>
        <dbReference type="ARBA" id="ARBA00022692"/>
    </source>
</evidence>
<reference evidence="8" key="1">
    <citation type="journal article" date="2018" name="DNA Res.">
        <title>Multiple hybrid de novo genome assembly of finger millet, an orphan allotetraploid crop.</title>
        <authorList>
            <person name="Hatakeyama M."/>
            <person name="Aluri S."/>
            <person name="Balachadran M.T."/>
            <person name="Sivarajan S.R."/>
            <person name="Patrignani A."/>
            <person name="Gruter S."/>
            <person name="Poveda L."/>
            <person name="Shimizu-Inatsugi R."/>
            <person name="Baeten J."/>
            <person name="Francoijs K.J."/>
            <person name="Nataraja K.N."/>
            <person name="Reddy Y.A.N."/>
            <person name="Phadnis S."/>
            <person name="Ravikumar R.L."/>
            <person name="Schlapbach R."/>
            <person name="Sreeman S.M."/>
            <person name="Shimizu K.K."/>
        </authorList>
    </citation>
    <scope>NUCLEOTIDE SEQUENCE</scope>
</reference>
<dbReference type="InterPro" id="IPR007770">
    <property type="entry name" value="DMP"/>
</dbReference>
<comment type="caution">
    <text evidence="8">The sequence shown here is derived from an EMBL/GenBank/DDBJ whole genome shotgun (WGS) entry which is preliminary data.</text>
</comment>
<protein>
    <submittedName>
        <fullName evidence="8">Uncharacterized protein</fullName>
    </submittedName>
</protein>
<keyword evidence="5 7" id="KW-0472">Membrane</keyword>
<reference evidence="8" key="2">
    <citation type="submission" date="2021-12" db="EMBL/GenBank/DDBJ databases">
        <title>Resequencing data analysis of finger millet.</title>
        <authorList>
            <person name="Hatakeyama M."/>
            <person name="Aluri S."/>
            <person name="Balachadran M.T."/>
            <person name="Sivarajan S.R."/>
            <person name="Poveda L."/>
            <person name="Shimizu-Inatsugi R."/>
            <person name="Schlapbach R."/>
            <person name="Sreeman S.M."/>
            <person name="Shimizu K.K."/>
        </authorList>
    </citation>
    <scope>NUCLEOTIDE SEQUENCE</scope>
</reference>
<feature type="region of interest" description="Disordered" evidence="6">
    <location>
        <begin position="1"/>
        <end position="39"/>
    </location>
</feature>
<evidence type="ECO:0000313" key="8">
    <source>
        <dbReference type="EMBL" id="GJN10461.1"/>
    </source>
</evidence>
<feature type="compositionally biased region" description="Pro residues" evidence="6">
    <location>
        <begin position="22"/>
        <end position="37"/>
    </location>
</feature>
<dbReference type="GO" id="GO:0016020">
    <property type="term" value="C:membrane"/>
    <property type="evidence" value="ECO:0007669"/>
    <property type="project" value="UniProtKB-SubCell"/>
</dbReference>
<sequence length="329" mass="36944">MGSTPPATRSDDHNNDASMPLLPTPPVRPHVPPPPRPSSVSNDEWFLSLSANVLQQLPTGSVMAFQALSSSFTNQGECHPSNWWLSLVLVTLLAAVCFFFSITDSFVYNEKLYYGVALPSRLFLFNLSHDEEITSFTNLHRDELEKRRLRWYDLVRAVFTAIVFLAFAVSEVGIQNCFFPQAGFDVKQLLKNMPWVVVLVGAIVFVVCPRRRRSIDFHGSGGSVVNHSSVTPSLIRNHDEEAARPGRPEYRNQQHATVINRFKTNILVVDRGEILNDLMQVAPGLQHGIADDQNLNIADDRNLDIADEDTTMVLSKSEPNILEPWTDMM</sequence>
<evidence type="ECO:0000256" key="7">
    <source>
        <dbReference type="SAM" id="Phobius"/>
    </source>
</evidence>
<feature type="transmembrane region" description="Helical" evidence="7">
    <location>
        <begin position="151"/>
        <end position="169"/>
    </location>
</feature>
<evidence type="ECO:0000256" key="4">
    <source>
        <dbReference type="ARBA" id="ARBA00022989"/>
    </source>
</evidence>
<evidence type="ECO:0000256" key="5">
    <source>
        <dbReference type="ARBA" id="ARBA00023136"/>
    </source>
</evidence>
<dbReference type="GO" id="GO:0005737">
    <property type="term" value="C:cytoplasm"/>
    <property type="evidence" value="ECO:0007669"/>
    <property type="project" value="UniProtKB-ARBA"/>
</dbReference>
<evidence type="ECO:0000256" key="6">
    <source>
        <dbReference type="SAM" id="MobiDB-lite"/>
    </source>
</evidence>
<keyword evidence="4 7" id="KW-1133">Transmembrane helix</keyword>
<keyword evidence="3 7" id="KW-0812">Transmembrane</keyword>
<dbReference type="AlphaFoldDB" id="A0AAV5DJX4"/>
<comment type="similarity">
    <text evidence="2">Belongs to the plant DMP1 protein family.</text>
</comment>
<organism evidence="8 9">
    <name type="scientific">Eleusine coracana subsp. coracana</name>
    <dbReference type="NCBI Taxonomy" id="191504"/>
    <lineage>
        <taxon>Eukaryota</taxon>
        <taxon>Viridiplantae</taxon>
        <taxon>Streptophyta</taxon>
        <taxon>Embryophyta</taxon>
        <taxon>Tracheophyta</taxon>
        <taxon>Spermatophyta</taxon>
        <taxon>Magnoliopsida</taxon>
        <taxon>Liliopsida</taxon>
        <taxon>Poales</taxon>
        <taxon>Poaceae</taxon>
        <taxon>PACMAD clade</taxon>
        <taxon>Chloridoideae</taxon>
        <taxon>Cynodonteae</taxon>
        <taxon>Eleusininae</taxon>
        <taxon>Eleusine</taxon>
    </lineage>
</organism>
<accession>A0AAV5DJX4</accession>
<feature type="transmembrane region" description="Helical" evidence="7">
    <location>
        <begin position="83"/>
        <end position="102"/>
    </location>
</feature>
<dbReference type="GO" id="GO:0010256">
    <property type="term" value="P:endomembrane system organization"/>
    <property type="evidence" value="ECO:0007669"/>
    <property type="project" value="TreeGrafter"/>
</dbReference>
<name>A0AAV5DJX4_ELECO</name>
<gene>
    <name evidence="8" type="primary">ga28556</name>
    <name evidence="8" type="ORF">PR202_ga28556</name>
</gene>
<dbReference type="PANTHER" id="PTHR31621:SF67">
    <property type="entry name" value="OS01G0389200 PROTEIN"/>
    <property type="match status" value="1"/>
</dbReference>
<dbReference type="Proteomes" id="UP001054889">
    <property type="component" value="Unassembled WGS sequence"/>
</dbReference>
<keyword evidence="9" id="KW-1185">Reference proteome</keyword>
<evidence type="ECO:0000256" key="2">
    <source>
        <dbReference type="ARBA" id="ARBA00008707"/>
    </source>
</evidence>
<comment type="subcellular location">
    <subcellularLocation>
        <location evidence="1">Membrane</location>
        <topology evidence="1">Multi-pass membrane protein</topology>
    </subcellularLocation>
</comment>
<feature type="transmembrane region" description="Helical" evidence="7">
    <location>
        <begin position="189"/>
        <end position="208"/>
    </location>
</feature>
<proteinExistence type="inferred from homology"/>
<evidence type="ECO:0000256" key="1">
    <source>
        <dbReference type="ARBA" id="ARBA00004141"/>
    </source>
</evidence>